<accession>A0A1H6FSW4</accession>
<dbReference type="PROSITE" id="PS51014">
    <property type="entry name" value="COBK_CBIJ"/>
    <property type="match status" value="1"/>
</dbReference>
<dbReference type="NCBIfam" id="TIGR00715">
    <property type="entry name" value="precor6x_red"/>
    <property type="match status" value="1"/>
</dbReference>
<dbReference type="STRING" id="29539.SAMN02745716_1225"/>
<keyword evidence="3" id="KW-0560">Oxidoreductase</keyword>
<dbReference type="GO" id="GO:0016994">
    <property type="term" value="F:precorrin-6A reductase activity"/>
    <property type="evidence" value="ECO:0007669"/>
    <property type="project" value="InterPro"/>
</dbReference>
<evidence type="ECO:0000313" key="4">
    <source>
        <dbReference type="EMBL" id="SEH12855.1"/>
    </source>
</evidence>
<dbReference type="NCBIfam" id="NF005968">
    <property type="entry name" value="PRK08057.1-2"/>
    <property type="match status" value="1"/>
</dbReference>
<keyword evidence="5" id="KW-1185">Reference proteome</keyword>
<organism evidence="4 5">
    <name type="scientific">Thermoleophilum album</name>
    <dbReference type="NCBI Taxonomy" id="29539"/>
    <lineage>
        <taxon>Bacteria</taxon>
        <taxon>Bacillati</taxon>
        <taxon>Actinomycetota</taxon>
        <taxon>Thermoleophilia</taxon>
        <taxon>Thermoleophilales</taxon>
        <taxon>Thermoleophilaceae</taxon>
        <taxon>Thermoleophilum</taxon>
    </lineage>
</organism>
<dbReference type="PANTHER" id="PTHR36925:SF1">
    <property type="entry name" value="COBALT-PRECORRIN-6A REDUCTASE"/>
    <property type="match status" value="1"/>
</dbReference>
<gene>
    <name evidence="4" type="ORF">SAMN02745716_1225</name>
</gene>
<dbReference type="PANTHER" id="PTHR36925">
    <property type="entry name" value="COBALT-PRECORRIN-6A REDUCTASE"/>
    <property type="match status" value="1"/>
</dbReference>
<proteinExistence type="predicted"/>
<dbReference type="UniPathway" id="UPA00148"/>
<sequence>MPRSGGQPLDGPILILGGTAEARELANALVASGERVVSSLAGRVSQPRLPAGEVRIGGFGGAAGLARWLKTHGVRAVVDATHPFAASISRHAVAACRDAGVPLIRIERPPWRPQPGDRWHYVPDVPSAADLVPKLAERVFLTIGRQQLAAFASVDRCWFLIRCVEQPNAPLPARHQLLLDRGPFTFEGELTLLDEHAIELLVTKESGGPQTEAKLAAARARGLPVVVIRRPPRPPAESVSNAQEALSWLTQLGACGAP</sequence>
<reference evidence="5" key="1">
    <citation type="submission" date="2016-10" db="EMBL/GenBank/DDBJ databases">
        <authorList>
            <person name="Varghese N."/>
            <person name="Submissions S."/>
        </authorList>
    </citation>
    <scope>NUCLEOTIDE SEQUENCE [LARGE SCALE GENOMIC DNA]</scope>
    <source>
        <strain evidence="5">ATCC 35263</strain>
    </source>
</reference>
<dbReference type="InterPro" id="IPR003723">
    <property type="entry name" value="Precorrin-6x_reduct"/>
</dbReference>
<dbReference type="Proteomes" id="UP000222056">
    <property type="component" value="Unassembled WGS sequence"/>
</dbReference>
<evidence type="ECO:0000256" key="2">
    <source>
        <dbReference type="ARBA" id="ARBA00022573"/>
    </source>
</evidence>
<keyword evidence="2" id="KW-0169">Cobalamin biosynthesis</keyword>
<protein>
    <submittedName>
        <fullName evidence="4">Precorrin-6A/cobalt-precorrin-6A reductase</fullName>
    </submittedName>
</protein>
<dbReference type="GO" id="GO:0009236">
    <property type="term" value="P:cobalamin biosynthetic process"/>
    <property type="evidence" value="ECO:0007669"/>
    <property type="project" value="UniProtKB-UniPathway"/>
</dbReference>
<name>A0A1H6FSW4_THEAL</name>
<dbReference type="EMBL" id="FNWJ01000001">
    <property type="protein sequence ID" value="SEH12855.1"/>
    <property type="molecule type" value="Genomic_DNA"/>
</dbReference>
<comment type="pathway">
    <text evidence="1">Cofactor biosynthesis; adenosylcobalamin biosynthesis.</text>
</comment>
<evidence type="ECO:0000256" key="3">
    <source>
        <dbReference type="ARBA" id="ARBA00023002"/>
    </source>
</evidence>
<evidence type="ECO:0000256" key="1">
    <source>
        <dbReference type="ARBA" id="ARBA00004953"/>
    </source>
</evidence>
<dbReference type="RefSeq" id="WP_093117396.1">
    <property type="nucleotide sequence ID" value="NZ_FNWJ01000001.1"/>
</dbReference>
<dbReference type="Pfam" id="PF02571">
    <property type="entry name" value="CbiJ"/>
    <property type="match status" value="1"/>
</dbReference>
<evidence type="ECO:0000313" key="5">
    <source>
        <dbReference type="Proteomes" id="UP000222056"/>
    </source>
</evidence>
<dbReference type="OrthoDB" id="5183775at2"/>
<dbReference type="AlphaFoldDB" id="A0A1H6FSW4"/>